<keyword evidence="1" id="KW-0175">Coiled coil</keyword>
<dbReference type="InterPro" id="IPR035983">
    <property type="entry name" value="Hect_E3_ubiquitin_ligase"/>
</dbReference>
<dbReference type="SUPFAM" id="SSF56204">
    <property type="entry name" value="Hect, E3 ligase catalytic domain"/>
    <property type="match status" value="2"/>
</dbReference>
<feature type="domain" description="HECT" evidence="2">
    <location>
        <begin position="1007"/>
        <end position="1125"/>
    </location>
</feature>
<dbReference type="Gene3D" id="3.90.1750.10">
    <property type="entry name" value="Hect, E3 ligase catalytic domains"/>
    <property type="match status" value="1"/>
</dbReference>
<dbReference type="InterPro" id="IPR000569">
    <property type="entry name" value="HECT_dom"/>
</dbReference>
<name>A0A6C0LCV9_9ZZZZ</name>
<dbReference type="InterPro" id="IPR014901">
    <property type="entry name" value="2-cysteine_adaptor"/>
</dbReference>
<proteinExistence type="predicted"/>
<sequence>MPIRLNDEHCLLWIKDPSISPFVNDYVAGKYRKDILTEESLKNPRSFFNKIKRKCFYNTDLRPKIVEHIKEYQRVPLRLYTLNDKISDTIEYMSVPFTPEECTKWANNHTINPRTNYRIPIAGPVYVELIYTALQYGMPTPPILDTIPENKYDKTLYRNANNTIKNVLFRLEFIRQNDQLFLTHNTESFDRRLNVASPITPRRRAAREQVMRPNNSHGVSTTDTASEAYKSLNSAERKMLRDMALEKKEEKDKIAEYLYKKAQLPKKDADRRIFASFREFLVDLHDKVMAADNVLIKNILTNATVGAKARLTVPVSSYMNRSNRSLSGVEELLKKYNLDTAEGVIHNIIVNIFVQLLDPQFKVPPDAEIACITYSNRKIVFKNAELIDKIFMELYANVDRYTFAGLKEYKNLRLYFRYMVEDVIPPVYVEKREIEVRQITSAYFTEKTHYHNNYYKMLFAANDLVNNMRLPEGMGLLIGKGLANAIYDLDDPDFNPYFYSNPEDRVITDNNPMNGFTYDECKNWVMIPIINPRTFKKILIDSPIYNRLLCISYQYDTNLIPRMLTSRGYTILGALKESIKSILSAEGKPPQSLEQLEKYIKDMERQYVKMKEDRNILNRASAEAVVGLKWKNVGIKKPTVGVEIVNKKLIYAFGKGDAPLPFYVLFSKEDLAKFGIGEATAITKKSYINIATYYAPVISKRRSSATSAIIAGTGLRLKKITNRKQIDGIVRNGVEIANKLLISHLLIKADKGVLPADVLLSERELASLGISMVTKNNYIKIPNYYVPVVERRASDSVAKPNSNNVALKRRNERYEPKKYYTVMDCLRWARQPNRDPINPSVIIATDSEYYNLILEQALSYDYNIRPLNITAKGVKFIKEVLKVSEKYLTIAKQLKYPISKTIDISLINTKVCNAIKEIYEDTTTDDGKKYKRFKHKLIEKCEQYNKPTVICLDALKNAINHVFQPTGDEQLKIHYYQDSALASILIEYESINGRIYDEELRNIFIQNINMFKVYTYEIDDDLEETVKDAIDAGGPRREFFTKLFEELFCDEEHLTRPFIRPKDNLGNRYYINPNFAPNDNFRKVLAAYKKNYSHFIMDYTTERDYEYIYYVIGKLLAIPFYNDEIGLPQQFAEYILAGFIKQPKDLDYYDKLYFYLKDFNNAIYFINMVTSADDINGIENVMLSFNDTYKISRAGTGATESGASITKDNFLKFLQQQANHAITKNFIATDEDKIMSTKNMSKRYISLFGGFSNEIRKFLYKKEVSIEQLNILITTEPMTYEILEELVNKIVVKIEVSTKSVEDEGYDPTDIMTVQERETREMEMKGYISNIIMRPRNGVNDETHFLFIKKLLRFWTAFNYYNKAGNYKIFYKYGWLINVERFPEAHTCFNQLDIYGFPDNITPQEKEEFLYNKIATAVEEQQMELQ</sequence>
<protein>
    <recommendedName>
        <fullName evidence="2">HECT domain-containing protein</fullName>
    </recommendedName>
</protein>
<dbReference type="PROSITE" id="PS50237">
    <property type="entry name" value="HECT"/>
    <property type="match status" value="1"/>
</dbReference>
<organism evidence="3">
    <name type="scientific">viral metagenome</name>
    <dbReference type="NCBI Taxonomy" id="1070528"/>
    <lineage>
        <taxon>unclassified sequences</taxon>
        <taxon>metagenomes</taxon>
        <taxon>organismal metagenomes</taxon>
    </lineage>
</organism>
<evidence type="ECO:0000259" key="2">
    <source>
        <dbReference type="PROSITE" id="PS50237"/>
    </source>
</evidence>
<dbReference type="EMBL" id="MN740457">
    <property type="protein sequence ID" value="QHU27474.1"/>
    <property type="molecule type" value="Genomic_DNA"/>
</dbReference>
<dbReference type="Pfam" id="PF08793">
    <property type="entry name" value="2C_adapt"/>
    <property type="match status" value="1"/>
</dbReference>
<reference evidence="3" key="1">
    <citation type="journal article" date="2020" name="Nature">
        <title>Giant virus diversity and host interactions through global metagenomics.</title>
        <authorList>
            <person name="Schulz F."/>
            <person name="Roux S."/>
            <person name="Paez-Espino D."/>
            <person name="Jungbluth S."/>
            <person name="Walsh D.A."/>
            <person name="Denef V.J."/>
            <person name="McMahon K.D."/>
            <person name="Konstantinidis K.T."/>
            <person name="Eloe-Fadrosh E.A."/>
            <person name="Kyrpides N.C."/>
            <person name="Woyke T."/>
        </authorList>
    </citation>
    <scope>NUCLEOTIDE SEQUENCE</scope>
    <source>
        <strain evidence="3">GVMAG-M-3300027763-16</strain>
    </source>
</reference>
<evidence type="ECO:0000256" key="1">
    <source>
        <dbReference type="SAM" id="Coils"/>
    </source>
</evidence>
<evidence type="ECO:0000313" key="3">
    <source>
        <dbReference type="EMBL" id="QHU27474.1"/>
    </source>
</evidence>
<dbReference type="GO" id="GO:0004842">
    <property type="term" value="F:ubiquitin-protein transferase activity"/>
    <property type="evidence" value="ECO:0007669"/>
    <property type="project" value="InterPro"/>
</dbReference>
<feature type="coiled-coil region" evidence="1">
    <location>
        <begin position="593"/>
        <end position="620"/>
    </location>
</feature>
<accession>A0A6C0LCV9</accession>